<accession>A0A1V4KCH9</accession>
<evidence type="ECO:0000313" key="3">
    <source>
        <dbReference type="Proteomes" id="UP000190648"/>
    </source>
</evidence>
<dbReference type="AlphaFoldDB" id="A0A1V4KCH9"/>
<protein>
    <submittedName>
        <fullName evidence="2">Uncharacterized protein</fullName>
    </submittedName>
</protein>
<feature type="compositionally biased region" description="Polar residues" evidence="1">
    <location>
        <begin position="30"/>
        <end position="40"/>
    </location>
</feature>
<evidence type="ECO:0000256" key="1">
    <source>
        <dbReference type="SAM" id="MobiDB-lite"/>
    </source>
</evidence>
<dbReference type="EMBL" id="LSYS01003958">
    <property type="protein sequence ID" value="OPJ82095.1"/>
    <property type="molecule type" value="Genomic_DNA"/>
</dbReference>
<evidence type="ECO:0000313" key="2">
    <source>
        <dbReference type="EMBL" id="OPJ82095.1"/>
    </source>
</evidence>
<feature type="region of interest" description="Disordered" evidence="1">
    <location>
        <begin position="1"/>
        <end position="101"/>
    </location>
</feature>
<sequence>MCSEMQRAAYKVKRSSCSSPDTRGRDERQASSNTSQQDENTVPAKETLQSKISERQVRKRTKFSATKRGNMFSEFLPHADTLERSNSQPGQENVSGLPRTEEKGRLLKFQGEDSAPEDLSSELEEVRAVLDGKTSLIMLLLRSRGKMDLFLVHVKMQRLLQPSGLWHAKVMLPKCILQLGQENSAAAAEAFSKGTETDA</sequence>
<dbReference type="Proteomes" id="UP000190648">
    <property type="component" value="Unassembled WGS sequence"/>
</dbReference>
<gene>
    <name evidence="2" type="ORF">AV530_014588</name>
</gene>
<feature type="compositionally biased region" description="Polar residues" evidence="1">
    <location>
        <begin position="84"/>
        <end position="94"/>
    </location>
</feature>
<name>A0A1V4KCH9_PATFA</name>
<comment type="caution">
    <text evidence="2">The sequence shown here is derived from an EMBL/GenBank/DDBJ whole genome shotgun (WGS) entry which is preliminary data.</text>
</comment>
<proteinExistence type="predicted"/>
<reference evidence="2 3" key="1">
    <citation type="submission" date="2016-02" db="EMBL/GenBank/DDBJ databases">
        <title>Band-tailed pigeon sequencing and assembly.</title>
        <authorList>
            <person name="Soares A.E."/>
            <person name="Novak B.J."/>
            <person name="Rice E.S."/>
            <person name="O'Connell B."/>
            <person name="Chang D."/>
            <person name="Weber S."/>
            <person name="Shapiro B."/>
        </authorList>
    </citation>
    <scope>NUCLEOTIDE SEQUENCE [LARGE SCALE GENOMIC DNA]</scope>
    <source>
        <strain evidence="2">BTP2013</strain>
        <tissue evidence="2">Blood</tissue>
    </source>
</reference>
<keyword evidence="3" id="KW-1185">Reference proteome</keyword>
<organism evidence="2 3">
    <name type="scientific">Patagioenas fasciata monilis</name>
    <dbReference type="NCBI Taxonomy" id="372326"/>
    <lineage>
        <taxon>Eukaryota</taxon>
        <taxon>Metazoa</taxon>
        <taxon>Chordata</taxon>
        <taxon>Craniata</taxon>
        <taxon>Vertebrata</taxon>
        <taxon>Euteleostomi</taxon>
        <taxon>Archelosauria</taxon>
        <taxon>Archosauria</taxon>
        <taxon>Dinosauria</taxon>
        <taxon>Saurischia</taxon>
        <taxon>Theropoda</taxon>
        <taxon>Coelurosauria</taxon>
        <taxon>Aves</taxon>
        <taxon>Neognathae</taxon>
        <taxon>Neoaves</taxon>
        <taxon>Columbimorphae</taxon>
        <taxon>Columbiformes</taxon>
        <taxon>Columbidae</taxon>
        <taxon>Patagioenas</taxon>
    </lineage>
</organism>